<protein>
    <submittedName>
        <fullName evidence="1">Uncharacterized protein</fullName>
    </submittedName>
</protein>
<reference evidence="1 2" key="1">
    <citation type="submission" date="2017-09" db="EMBL/GenBank/DDBJ databases">
        <title>Depth-based differentiation of microbial function through sediment-hosted aquifers and enrichment of novel symbionts in the deep terrestrial subsurface.</title>
        <authorList>
            <person name="Probst A.J."/>
            <person name="Ladd B."/>
            <person name="Jarett J.K."/>
            <person name="Geller-Mcgrath D.E."/>
            <person name="Sieber C.M."/>
            <person name="Emerson J.B."/>
            <person name="Anantharaman K."/>
            <person name="Thomas B.C."/>
            <person name="Malmstrom R."/>
            <person name="Stieglmeier M."/>
            <person name="Klingl A."/>
            <person name="Woyke T."/>
            <person name="Ryan C.M."/>
            <person name="Banfield J.F."/>
        </authorList>
    </citation>
    <scope>NUCLEOTIDE SEQUENCE [LARGE SCALE GENOMIC DNA]</scope>
    <source>
        <strain evidence="1">CG07_land_8_20_14_0_80_42_15</strain>
    </source>
</reference>
<organism evidence="1 2">
    <name type="scientific">Candidatus Aquitaenariimonas noxiae</name>
    <dbReference type="NCBI Taxonomy" id="1974741"/>
    <lineage>
        <taxon>Bacteria</taxon>
        <taxon>Pseudomonadati</taxon>
        <taxon>Candidatus Omnitrophota</taxon>
        <taxon>Candidatus Aquitaenariimonas</taxon>
    </lineage>
</organism>
<dbReference type="Proteomes" id="UP000230052">
    <property type="component" value="Unassembled WGS sequence"/>
</dbReference>
<comment type="caution">
    <text evidence="1">The sequence shown here is derived from an EMBL/GenBank/DDBJ whole genome shotgun (WGS) entry which is preliminary data.</text>
</comment>
<evidence type="ECO:0000313" key="1">
    <source>
        <dbReference type="EMBL" id="PIU42222.1"/>
    </source>
</evidence>
<name>A0A2J0KUP5_9BACT</name>
<gene>
    <name evidence="1" type="ORF">COS99_01430</name>
</gene>
<dbReference type="AlphaFoldDB" id="A0A2J0KUP5"/>
<accession>A0A2J0KUP5</accession>
<dbReference type="EMBL" id="PEWV01000014">
    <property type="protein sequence ID" value="PIU42222.1"/>
    <property type="molecule type" value="Genomic_DNA"/>
</dbReference>
<sequence length="91" mass="10253">MKNEIGCKESEFLNKVYILGAGTSYDLSFRISNLDAGYGTHTYKDFSVEGPLSTGYFYYFNQILKTVKENVPLCPGITVSDKLLAYICRKC</sequence>
<proteinExistence type="predicted"/>
<evidence type="ECO:0000313" key="2">
    <source>
        <dbReference type="Proteomes" id="UP000230052"/>
    </source>
</evidence>